<accession>W7XEU6</accession>
<sequence length="127" mass="15208">MLTRNISSQLRSYQLHENHFYSSLKYLILLQQSYQMDKVIYIVNNLKQNILLHSKFIVLNLEQCLLQHFFLLIFFLCIISAKINLFLTNKNILKYSISKSNMIRKLRQLLGRVLNVLSKRENLILFM</sequence>
<organism evidence="2 3">
    <name type="scientific">Tetrahymena thermophila (strain SB210)</name>
    <dbReference type="NCBI Taxonomy" id="312017"/>
    <lineage>
        <taxon>Eukaryota</taxon>
        <taxon>Sar</taxon>
        <taxon>Alveolata</taxon>
        <taxon>Ciliophora</taxon>
        <taxon>Intramacronucleata</taxon>
        <taxon>Oligohymenophorea</taxon>
        <taxon>Hymenostomatida</taxon>
        <taxon>Tetrahymenina</taxon>
        <taxon>Tetrahymenidae</taxon>
        <taxon>Tetrahymena</taxon>
    </lineage>
</organism>
<protein>
    <submittedName>
        <fullName evidence="2">Transmembrane protein, putative</fullName>
    </submittedName>
</protein>
<gene>
    <name evidence="2" type="ORF">TTHERM_000353429</name>
</gene>
<name>W7XEU6_TETTS</name>
<evidence type="ECO:0000313" key="3">
    <source>
        <dbReference type="Proteomes" id="UP000009168"/>
    </source>
</evidence>
<dbReference type="RefSeq" id="XP_012654973.1">
    <property type="nucleotide sequence ID" value="XM_012799519.1"/>
</dbReference>
<keyword evidence="1 2" id="KW-0812">Transmembrane</keyword>
<dbReference type="EMBL" id="GG662523">
    <property type="protein sequence ID" value="EWS72476.1"/>
    <property type="molecule type" value="Genomic_DNA"/>
</dbReference>
<keyword evidence="3" id="KW-1185">Reference proteome</keyword>
<dbReference type="GeneID" id="24438564"/>
<feature type="transmembrane region" description="Helical" evidence="1">
    <location>
        <begin position="65"/>
        <end position="87"/>
    </location>
</feature>
<dbReference type="Proteomes" id="UP000009168">
    <property type="component" value="Unassembled WGS sequence"/>
</dbReference>
<evidence type="ECO:0000256" key="1">
    <source>
        <dbReference type="SAM" id="Phobius"/>
    </source>
</evidence>
<dbReference type="KEGG" id="tet:TTHERM_000353429"/>
<proteinExistence type="predicted"/>
<evidence type="ECO:0000313" key="2">
    <source>
        <dbReference type="EMBL" id="EWS72476.1"/>
    </source>
</evidence>
<reference evidence="3" key="1">
    <citation type="journal article" date="2006" name="PLoS Biol.">
        <title>Macronuclear genome sequence of the ciliate Tetrahymena thermophila, a model eukaryote.</title>
        <authorList>
            <person name="Eisen J.A."/>
            <person name="Coyne R.S."/>
            <person name="Wu M."/>
            <person name="Wu D."/>
            <person name="Thiagarajan M."/>
            <person name="Wortman J.R."/>
            <person name="Badger J.H."/>
            <person name="Ren Q."/>
            <person name="Amedeo P."/>
            <person name="Jones K.M."/>
            <person name="Tallon L.J."/>
            <person name="Delcher A.L."/>
            <person name="Salzberg S.L."/>
            <person name="Silva J.C."/>
            <person name="Haas B.J."/>
            <person name="Majoros W.H."/>
            <person name="Farzad M."/>
            <person name="Carlton J.M."/>
            <person name="Smith R.K. Jr."/>
            <person name="Garg J."/>
            <person name="Pearlman R.E."/>
            <person name="Karrer K.M."/>
            <person name="Sun L."/>
            <person name="Manning G."/>
            <person name="Elde N.C."/>
            <person name="Turkewitz A.P."/>
            <person name="Asai D.J."/>
            <person name="Wilkes D.E."/>
            <person name="Wang Y."/>
            <person name="Cai H."/>
            <person name="Collins K."/>
            <person name="Stewart B.A."/>
            <person name="Lee S.R."/>
            <person name="Wilamowska K."/>
            <person name="Weinberg Z."/>
            <person name="Ruzzo W.L."/>
            <person name="Wloga D."/>
            <person name="Gaertig J."/>
            <person name="Frankel J."/>
            <person name="Tsao C.-C."/>
            <person name="Gorovsky M.A."/>
            <person name="Keeling P.J."/>
            <person name="Waller R.F."/>
            <person name="Patron N.J."/>
            <person name="Cherry J.M."/>
            <person name="Stover N.A."/>
            <person name="Krieger C.J."/>
            <person name="del Toro C."/>
            <person name="Ryder H.F."/>
            <person name="Williamson S.C."/>
            <person name="Barbeau R.A."/>
            <person name="Hamilton E.P."/>
            <person name="Orias E."/>
        </authorList>
    </citation>
    <scope>NUCLEOTIDE SEQUENCE [LARGE SCALE GENOMIC DNA]</scope>
    <source>
        <strain evidence="3">SB210</strain>
    </source>
</reference>
<dbReference type="AlphaFoldDB" id="W7XEU6"/>
<dbReference type="InParanoid" id="W7XEU6"/>
<keyword evidence="1" id="KW-0472">Membrane</keyword>
<keyword evidence="1" id="KW-1133">Transmembrane helix</keyword>